<keyword evidence="3" id="KW-1185">Reference proteome</keyword>
<protein>
    <recommendedName>
        <fullName evidence="1">Neprosin PEP catalytic domain-containing protein</fullName>
    </recommendedName>
</protein>
<dbReference type="AlphaFoldDB" id="A0AAD4UYM9"/>
<dbReference type="Pfam" id="PF03080">
    <property type="entry name" value="Neprosin"/>
    <property type="match status" value="1"/>
</dbReference>
<evidence type="ECO:0000259" key="1">
    <source>
        <dbReference type="PROSITE" id="PS52045"/>
    </source>
</evidence>
<dbReference type="PANTHER" id="PTHR31589">
    <property type="entry name" value="PROTEIN, PUTATIVE (DUF239)-RELATED-RELATED"/>
    <property type="match status" value="1"/>
</dbReference>
<evidence type="ECO:0000313" key="2">
    <source>
        <dbReference type="EMBL" id="KAI5314177.1"/>
    </source>
</evidence>
<dbReference type="InterPro" id="IPR004314">
    <property type="entry name" value="Neprosin"/>
</dbReference>
<evidence type="ECO:0000313" key="3">
    <source>
        <dbReference type="Proteomes" id="UP001054821"/>
    </source>
</evidence>
<dbReference type="InterPro" id="IPR053168">
    <property type="entry name" value="Glutamic_endopeptidase"/>
</dbReference>
<reference evidence="2 3" key="1">
    <citation type="journal article" date="2022" name="G3 (Bethesda)">
        <title>Whole-genome sequence and methylome profiling of the almond [Prunus dulcis (Mill.) D.A. Webb] cultivar 'Nonpareil'.</title>
        <authorList>
            <person name="D'Amico-Willman K.M."/>
            <person name="Ouma W.Z."/>
            <person name="Meulia T."/>
            <person name="Sideli G.M."/>
            <person name="Gradziel T.M."/>
            <person name="Fresnedo-Ramirez J."/>
        </authorList>
    </citation>
    <scope>NUCLEOTIDE SEQUENCE [LARGE SCALE GENOMIC DNA]</scope>
    <source>
        <strain evidence="2">Clone GOH B32 T37-40</strain>
    </source>
</reference>
<dbReference type="PROSITE" id="PS52045">
    <property type="entry name" value="NEPROSIN_PEP_CD"/>
    <property type="match status" value="1"/>
</dbReference>
<dbReference type="PANTHER" id="PTHR31589:SF232">
    <property type="entry name" value="NEPROSIN DOMAIN-CONTAINING PROTEIN"/>
    <property type="match status" value="1"/>
</dbReference>
<dbReference type="Proteomes" id="UP001054821">
    <property type="component" value="Chromosome 8"/>
</dbReference>
<dbReference type="EMBL" id="JAJFAZ020000008">
    <property type="protein sequence ID" value="KAI5314177.1"/>
    <property type="molecule type" value="Genomic_DNA"/>
</dbReference>
<name>A0AAD4UYM9_PRUDU</name>
<comment type="caution">
    <text evidence="2">The sequence shown here is derived from an EMBL/GenBank/DDBJ whole genome shotgun (WGS) entry which is preliminary data.</text>
</comment>
<feature type="domain" description="Neprosin PEP catalytic" evidence="1">
    <location>
        <begin position="1"/>
        <end position="93"/>
    </location>
</feature>
<gene>
    <name evidence="2" type="ORF">L3X38_043353</name>
</gene>
<proteinExistence type="predicted"/>
<accession>A0AAD4UYM9</accession>
<organism evidence="2 3">
    <name type="scientific">Prunus dulcis</name>
    <name type="common">Almond</name>
    <name type="synonym">Amygdalus dulcis</name>
    <dbReference type="NCBI Taxonomy" id="3755"/>
    <lineage>
        <taxon>Eukaryota</taxon>
        <taxon>Viridiplantae</taxon>
        <taxon>Streptophyta</taxon>
        <taxon>Embryophyta</taxon>
        <taxon>Tracheophyta</taxon>
        <taxon>Spermatophyta</taxon>
        <taxon>Magnoliopsida</taxon>
        <taxon>eudicotyledons</taxon>
        <taxon>Gunneridae</taxon>
        <taxon>Pentapetalae</taxon>
        <taxon>rosids</taxon>
        <taxon>fabids</taxon>
        <taxon>Rosales</taxon>
        <taxon>Rosaceae</taxon>
        <taxon>Amygdaloideae</taxon>
        <taxon>Amygdaleae</taxon>
        <taxon>Prunus</taxon>
    </lineage>
</organism>
<sequence>MDDLDTQTSNWWLAVTDRNITVGYWPKEMLPHLRNGAGEVGWGGTAMAATKRSPPIGSGQYPDDNYDHAAYLRNLHFMRGWLIIFPCLSEEEG</sequence>